<evidence type="ECO:0000313" key="4">
    <source>
        <dbReference type="Proteomes" id="UP000025756"/>
    </source>
</evidence>
<evidence type="ECO:0000313" key="3">
    <source>
        <dbReference type="EMBL" id="KCV34785.1"/>
    </source>
</evidence>
<dbReference type="Proteomes" id="UP000025756">
    <property type="component" value="Unassembled WGS sequence"/>
</dbReference>
<dbReference type="SUPFAM" id="SSF55729">
    <property type="entry name" value="Acyl-CoA N-acyltransferases (Nat)"/>
    <property type="match status" value="1"/>
</dbReference>
<dbReference type="InterPro" id="IPR016181">
    <property type="entry name" value="Acyl_CoA_acyltransferase"/>
</dbReference>
<dbReference type="Gene3D" id="3.40.630.30">
    <property type="match status" value="1"/>
</dbReference>
<dbReference type="PANTHER" id="PTHR43441">
    <property type="entry name" value="RIBOSOMAL-PROTEIN-SERINE ACETYLTRANSFERASE"/>
    <property type="match status" value="1"/>
</dbReference>
<dbReference type="EMBL" id="JGWH01000094">
    <property type="protein sequence ID" value="KCV34785.1"/>
    <property type="molecule type" value="Genomic_DNA"/>
</dbReference>
<gene>
    <name evidence="3" type="ORF">L490_2233</name>
</gene>
<comment type="caution">
    <text evidence="3">The sequence shown here is derived from an EMBL/GenBank/DDBJ whole genome shotgun (WGS) entry which is preliminary data.</text>
</comment>
<reference evidence="3 4" key="1">
    <citation type="submission" date="2014-03" db="EMBL/GenBank/DDBJ databases">
        <title>Genome sequence of Bordetella bronchiseptica.</title>
        <authorList>
            <person name="Harvill E."/>
            <person name="Goodfield L.L."/>
            <person name="Ivanov Y.V."/>
            <person name="Meyer J.A."/>
            <person name="Muse S.J."/>
            <person name="Jacobs N."/>
            <person name="Bendor L."/>
            <person name="Smallridge W.E."/>
            <person name="Brinkac L.M."/>
            <person name="Sanka R."/>
            <person name="Kim M."/>
            <person name="Losada L."/>
        </authorList>
    </citation>
    <scope>NUCLEOTIDE SEQUENCE [LARGE SCALE GENOMIC DNA]</scope>
    <source>
        <strain evidence="3 4">00-P-2796</strain>
    </source>
</reference>
<dbReference type="Pfam" id="PF13302">
    <property type="entry name" value="Acetyltransf_3"/>
    <property type="match status" value="1"/>
</dbReference>
<protein>
    <submittedName>
        <fullName evidence="3">Acetyltransferase (GNAT) domain protein</fullName>
    </submittedName>
</protein>
<proteinExistence type="predicted"/>
<name>A0ABR4RF77_BORBO</name>
<sequence>MPRIAYLDAMAGAPWWRAAHPQRKPSMSARVNEFGQPIGQAMPQWQARPRPPRDPAEGRYCRLEPLDAARHGDDLYAAFAVPDAASGWTYLSAGPFADRAGYDEYLRKAADSADPLHHAVIDLASGRAIGTLSLMRIDPANGVIEVGHVNFAPALRRSPASTEAQYLLMRRAFDELGYRRYEWKCDSLNAPSRAAALRLGFLFEGIFRQALVYKGRTRDTAWFSIIDSEWPALRAAFERWLAPENFDAAGRQRKRLDACRQP</sequence>
<dbReference type="PANTHER" id="PTHR43441:SF2">
    <property type="entry name" value="FAMILY ACETYLTRANSFERASE, PUTATIVE (AFU_ORTHOLOGUE AFUA_7G00850)-RELATED"/>
    <property type="match status" value="1"/>
</dbReference>
<dbReference type="InterPro" id="IPR051908">
    <property type="entry name" value="Ribosomal_N-acetyltransferase"/>
</dbReference>
<feature type="domain" description="N-acetyltransferase" evidence="2">
    <location>
        <begin position="61"/>
        <end position="219"/>
    </location>
</feature>
<accession>A0ABR4RF77</accession>
<dbReference type="InterPro" id="IPR000182">
    <property type="entry name" value="GNAT_dom"/>
</dbReference>
<evidence type="ECO:0000259" key="2">
    <source>
        <dbReference type="PROSITE" id="PS51186"/>
    </source>
</evidence>
<evidence type="ECO:0000256" key="1">
    <source>
        <dbReference type="SAM" id="MobiDB-lite"/>
    </source>
</evidence>
<feature type="region of interest" description="Disordered" evidence="1">
    <location>
        <begin position="39"/>
        <end position="58"/>
    </location>
</feature>
<dbReference type="PROSITE" id="PS51186">
    <property type="entry name" value="GNAT"/>
    <property type="match status" value="1"/>
</dbReference>
<organism evidence="3 4">
    <name type="scientific">Bordetella bronchiseptica 00-P-2796</name>
    <dbReference type="NCBI Taxonomy" id="1331199"/>
    <lineage>
        <taxon>Bacteria</taxon>
        <taxon>Pseudomonadati</taxon>
        <taxon>Pseudomonadota</taxon>
        <taxon>Betaproteobacteria</taxon>
        <taxon>Burkholderiales</taxon>
        <taxon>Alcaligenaceae</taxon>
        <taxon>Bordetella</taxon>
    </lineage>
</organism>
<keyword evidence="4" id="KW-1185">Reference proteome</keyword>